<dbReference type="InterPro" id="IPR050327">
    <property type="entry name" value="Proton-linked_MCT"/>
</dbReference>
<dbReference type="PROSITE" id="PS50850">
    <property type="entry name" value="MFS"/>
    <property type="match status" value="1"/>
</dbReference>
<proteinExistence type="predicted"/>
<evidence type="ECO:0000256" key="3">
    <source>
        <dbReference type="ARBA" id="ARBA00023136"/>
    </source>
</evidence>
<feature type="domain" description="Major facilitator superfamily (MFS) profile" evidence="5">
    <location>
        <begin position="10"/>
        <end position="413"/>
    </location>
</feature>
<feature type="transmembrane region" description="Helical" evidence="4">
    <location>
        <begin position="74"/>
        <end position="97"/>
    </location>
</feature>
<dbReference type="SUPFAM" id="SSF103473">
    <property type="entry name" value="MFS general substrate transporter"/>
    <property type="match status" value="1"/>
</dbReference>
<dbReference type="InterPro" id="IPR036259">
    <property type="entry name" value="MFS_trans_sf"/>
</dbReference>
<feature type="transmembrane region" description="Helical" evidence="4">
    <location>
        <begin position="264"/>
        <end position="288"/>
    </location>
</feature>
<feature type="transmembrane region" description="Helical" evidence="4">
    <location>
        <begin position="325"/>
        <end position="347"/>
    </location>
</feature>
<feature type="transmembrane region" description="Helical" evidence="4">
    <location>
        <begin position="359"/>
        <end position="380"/>
    </location>
</feature>
<feature type="transmembrane region" description="Helical" evidence="4">
    <location>
        <begin position="168"/>
        <end position="188"/>
    </location>
</feature>
<dbReference type="OrthoDB" id="7626798at2"/>
<dbReference type="Pfam" id="PF07690">
    <property type="entry name" value="MFS_1"/>
    <property type="match status" value="1"/>
</dbReference>
<dbReference type="STRING" id="366602.Caul_1791"/>
<feature type="transmembrane region" description="Helical" evidence="4">
    <location>
        <begin position="236"/>
        <end position="258"/>
    </location>
</feature>
<accession>B0T3N4</accession>
<dbReference type="InterPro" id="IPR011701">
    <property type="entry name" value="MFS"/>
</dbReference>
<dbReference type="KEGG" id="cak:Caul_1791"/>
<dbReference type="Gene3D" id="1.20.1250.20">
    <property type="entry name" value="MFS general substrate transporter like domains"/>
    <property type="match status" value="2"/>
</dbReference>
<keyword evidence="3 4" id="KW-0472">Membrane</keyword>
<dbReference type="GO" id="GO:0022857">
    <property type="term" value="F:transmembrane transporter activity"/>
    <property type="evidence" value="ECO:0007669"/>
    <property type="project" value="InterPro"/>
</dbReference>
<dbReference type="InterPro" id="IPR020846">
    <property type="entry name" value="MFS_dom"/>
</dbReference>
<protein>
    <submittedName>
        <fullName evidence="6">Major facilitator superfamily MFS_1</fullName>
    </submittedName>
</protein>
<dbReference type="HOGENOM" id="CLU_001265_59_9_5"/>
<dbReference type="eggNOG" id="COG2807">
    <property type="taxonomic scope" value="Bacteria"/>
</dbReference>
<feature type="transmembrane region" description="Helical" evidence="4">
    <location>
        <begin position="300"/>
        <end position="319"/>
    </location>
</feature>
<feature type="transmembrane region" description="Helical" evidence="4">
    <location>
        <begin position="134"/>
        <end position="156"/>
    </location>
</feature>
<name>B0T3N4_CAUSK</name>
<feature type="transmembrane region" description="Helical" evidence="4">
    <location>
        <begin position="386"/>
        <end position="407"/>
    </location>
</feature>
<dbReference type="AlphaFoldDB" id="B0T3N4"/>
<dbReference type="EMBL" id="CP000927">
    <property type="protein sequence ID" value="ABZ70920.1"/>
    <property type="molecule type" value="Genomic_DNA"/>
</dbReference>
<evidence type="ECO:0000256" key="4">
    <source>
        <dbReference type="SAM" id="Phobius"/>
    </source>
</evidence>
<keyword evidence="1 4" id="KW-0812">Transmembrane</keyword>
<organism evidence="6">
    <name type="scientific">Caulobacter sp. (strain K31)</name>
    <dbReference type="NCBI Taxonomy" id="366602"/>
    <lineage>
        <taxon>Bacteria</taxon>
        <taxon>Pseudomonadati</taxon>
        <taxon>Pseudomonadota</taxon>
        <taxon>Alphaproteobacteria</taxon>
        <taxon>Caulobacterales</taxon>
        <taxon>Caulobacteraceae</taxon>
        <taxon>Caulobacter</taxon>
    </lineage>
</organism>
<sequence precursor="true">MSTTIPWRSWLLLGALSLLLFLITASTFSSLGVVLPAMIKEQGWAFGPAFLGFTFLGAFCGGSSKLPAILIRKIGVRGTIIAGSAVMVAGFACLAASPGLAVYLVGTALLGVGYQMMALIPGTHVLSMLFKKRALPFGIYFTIGSLGGVVGPWMAVSGMALAHGGWRPYWWGQAVASIVVGALCAALVGGRAWLEAAAVETDKAVAEDIQSAPVNAKVYRTATDWTVKEALATPQFWVILAAYFAHLLGGVTAVSLAPTHFSELGVVSAVAVAAISLESLMQVVARMGGGLLGDRVDPRWLLAGAQGMMAVGLLALAHATTWPLMMLFAVGVGVGFGLTVLAVSILLLNYYGRKNNLEIFSLVCLVGAVSALGPVVGGVMRDRLGSFAPTFQVCAAIIGVIFVAALFMRPPRKATRVEPVAEPVPNLFQDAA</sequence>
<reference evidence="6" key="1">
    <citation type="submission" date="2008-01" db="EMBL/GenBank/DDBJ databases">
        <title>Complete sequence of chromosome of Caulobacter sp. K31.</title>
        <authorList>
            <consortium name="US DOE Joint Genome Institute"/>
            <person name="Copeland A."/>
            <person name="Lucas S."/>
            <person name="Lapidus A."/>
            <person name="Barry K."/>
            <person name="Glavina del Rio T."/>
            <person name="Dalin E."/>
            <person name="Tice H."/>
            <person name="Pitluck S."/>
            <person name="Bruce D."/>
            <person name="Goodwin L."/>
            <person name="Thompson L.S."/>
            <person name="Brettin T."/>
            <person name="Detter J.C."/>
            <person name="Han C."/>
            <person name="Schmutz J."/>
            <person name="Larimer F."/>
            <person name="Land M."/>
            <person name="Hauser L."/>
            <person name="Kyrpides N."/>
            <person name="Kim E."/>
            <person name="Stephens C."/>
            <person name="Richardson P."/>
        </authorList>
    </citation>
    <scope>NUCLEOTIDE SEQUENCE [LARGE SCALE GENOMIC DNA]</scope>
    <source>
        <strain evidence="6">K31</strain>
    </source>
</reference>
<feature type="transmembrane region" description="Helical" evidence="4">
    <location>
        <begin position="103"/>
        <end position="122"/>
    </location>
</feature>
<evidence type="ECO:0000256" key="2">
    <source>
        <dbReference type="ARBA" id="ARBA00022989"/>
    </source>
</evidence>
<evidence type="ECO:0000313" key="6">
    <source>
        <dbReference type="EMBL" id="ABZ70920.1"/>
    </source>
</evidence>
<feature type="transmembrane region" description="Helical" evidence="4">
    <location>
        <begin position="42"/>
        <end position="62"/>
    </location>
</feature>
<gene>
    <name evidence="6" type="ordered locus">Caul_1791</name>
</gene>
<keyword evidence="2 4" id="KW-1133">Transmembrane helix</keyword>
<dbReference type="PANTHER" id="PTHR11360">
    <property type="entry name" value="MONOCARBOXYLATE TRANSPORTER"/>
    <property type="match status" value="1"/>
</dbReference>
<evidence type="ECO:0000256" key="1">
    <source>
        <dbReference type="ARBA" id="ARBA00022692"/>
    </source>
</evidence>
<evidence type="ECO:0000259" key="5">
    <source>
        <dbReference type="PROSITE" id="PS50850"/>
    </source>
</evidence>